<comment type="caution">
    <text evidence="2">The sequence shown here is derived from an EMBL/GenBank/DDBJ whole genome shotgun (WGS) entry which is preliminary data.</text>
</comment>
<evidence type="ECO:0000313" key="3">
    <source>
        <dbReference type="Proteomes" id="UP000325598"/>
    </source>
</evidence>
<feature type="compositionally biased region" description="Basic residues" evidence="1">
    <location>
        <begin position="43"/>
        <end position="56"/>
    </location>
</feature>
<reference evidence="2 3" key="1">
    <citation type="submission" date="2019-10" db="EMBL/GenBank/DDBJ databases">
        <title>Whole genome shotgun sequence of Streptomyces angustmyceticus NBRC 3934.</title>
        <authorList>
            <person name="Hosoyama A."/>
            <person name="Ichikawa N."/>
            <person name="Kimura A."/>
            <person name="Kitahashi Y."/>
            <person name="Komaki H."/>
            <person name="Uohara A."/>
        </authorList>
    </citation>
    <scope>NUCLEOTIDE SEQUENCE [LARGE SCALE GENOMIC DNA]</scope>
    <source>
        <strain evidence="2 3">NBRC 3934</strain>
    </source>
</reference>
<dbReference type="Proteomes" id="UP000325598">
    <property type="component" value="Unassembled WGS sequence"/>
</dbReference>
<evidence type="ECO:0000313" key="2">
    <source>
        <dbReference type="EMBL" id="GES27855.1"/>
    </source>
</evidence>
<dbReference type="GeneID" id="96749748"/>
<proteinExistence type="predicted"/>
<evidence type="ECO:0000256" key="1">
    <source>
        <dbReference type="SAM" id="MobiDB-lite"/>
    </source>
</evidence>
<dbReference type="AlphaFoldDB" id="A0A5J4LCQ4"/>
<gene>
    <name evidence="2" type="ORF">San01_03420</name>
</gene>
<organism evidence="2 3">
    <name type="scientific">Streptomyces angustmyceticus</name>
    <dbReference type="NCBI Taxonomy" id="285578"/>
    <lineage>
        <taxon>Bacteria</taxon>
        <taxon>Bacillati</taxon>
        <taxon>Actinomycetota</taxon>
        <taxon>Actinomycetes</taxon>
        <taxon>Kitasatosporales</taxon>
        <taxon>Streptomycetaceae</taxon>
        <taxon>Streptomyces</taxon>
    </lineage>
</organism>
<protein>
    <submittedName>
        <fullName evidence="2">Uncharacterized protein</fullName>
    </submittedName>
</protein>
<accession>A0A5J4LCQ4</accession>
<dbReference type="RefSeq" id="WP_167392738.1">
    <property type="nucleotide sequence ID" value="NZ_BLAG01000004.1"/>
</dbReference>
<feature type="compositionally biased region" description="Basic and acidic residues" evidence="1">
    <location>
        <begin position="9"/>
        <end position="26"/>
    </location>
</feature>
<dbReference type="EMBL" id="BLAG01000004">
    <property type="protein sequence ID" value="GES27855.1"/>
    <property type="molecule type" value="Genomic_DNA"/>
</dbReference>
<name>A0A5J4LCQ4_9ACTN</name>
<sequence length="56" mass="6382">MTAPSSSPRGERVGKPGARWETELRWTGEQIVADDRPEPRPNRATRRAAARARRNR</sequence>
<feature type="region of interest" description="Disordered" evidence="1">
    <location>
        <begin position="1"/>
        <end position="56"/>
    </location>
</feature>
<keyword evidence="3" id="KW-1185">Reference proteome</keyword>